<dbReference type="CDD" id="cd09859">
    <property type="entry name" value="PIN_53EXO"/>
    <property type="match status" value="1"/>
</dbReference>
<dbReference type="SUPFAM" id="SSF88723">
    <property type="entry name" value="PIN domain-like"/>
    <property type="match status" value="1"/>
</dbReference>
<comment type="function">
    <text evidence="3">5'-3' exonuclease acting preferentially on double-stranded DNA.</text>
</comment>
<reference evidence="6 7" key="1">
    <citation type="journal article" date="2014" name="Antonie Van Leeuwenhoek">
        <title>Oenococcus alcoholitolerans sp. nov., a lactic acid bacteria isolated from cachaca and ethanol fermentation processes.</title>
        <authorList>
            <person name="Badotti F."/>
            <person name="Moreira A.P."/>
            <person name="Tonon L.A."/>
            <person name="de Lucena B.T."/>
            <person name="Gomes Fde C."/>
            <person name="Kruger R."/>
            <person name="Thompson C.C."/>
            <person name="de Morais M.A.Jr."/>
            <person name="Rosa C.A."/>
            <person name="Thompson F.L."/>
        </authorList>
    </citation>
    <scope>NUCLEOTIDE SEQUENCE [LARGE SCALE GENOMIC DNA]</scope>
    <source>
        <strain evidence="6 7">UFRJ-M7.2.18</strain>
    </source>
</reference>
<dbReference type="PANTHER" id="PTHR42646:SF2">
    <property type="entry name" value="5'-3' EXONUCLEASE FAMILY PROTEIN"/>
    <property type="match status" value="1"/>
</dbReference>
<evidence type="ECO:0000256" key="1">
    <source>
        <dbReference type="ARBA" id="ARBA00022722"/>
    </source>
</evidence>
<evidence type="ECO:0000256" key="3">
    <source>
        <dbReference type="ARBA" id="ARBA00049957"/>
    </source>
</evidence>
<evidence type="ECO:0000256" key="4">
    <source>
        <dbReference type="ARBA" id="ARBA00050026"/>
    </source>
</evidence>
<feature type="domain" description="5'-3' exonuclease" evidence="5">
    <location>
        <begin position="2"/>
        <end position="183"/>
    </location>
</feature>
<protein>
    <recommendedName>
        <fullName evidence="4">5'-3' exonuclease</fullName>
    </recommendedName>
</protein>
<evidence type="ECO:0000313" key="6">
    <source>
        <dbReference type="EMBL" id="KGO31836.1"/>
    </source>
</evidence>
<accession>A0ABR4XRP3</accession>
<dbReference type="InterPro" id="IPR029060">
    <property type="entry name" value="PIN-like_dom_sf"/>
</dbReference>
<keyword evidence="1" id="KW-0540">Nuclease</keyword>
<proteinExistence type="predicted"/>
<organism evidence="6 7">
    <name type="scientific">Oenococcus alcoholitolerans</name>
    <dbReference type="NCBI Taxonomy" id="931074"/>
    <lineage>
        <taxon>Bacteria</taxon>
        <taxon>Bacillati</taxon>
        <taxon>Bacillota</taxon>
        <taxon>Bacilli</taxon>
        <taxon>Lactobacillales</taxon>
        <taxon>Lactobacillaceae</taxon>
        <taxon>Oenococcus</taxon>
    </lineage>
</organism>
<dbReference type="Proteomes" id="UP000030023">
    <property type="component" value="Unassembled WGS sequence"/>
</dbReference>
<dbReference type="InterPro" id="IPR020046">
    <property type="entry name" value="5-3_exonucl_a-hlix_arch_N"/>
</dbReference>
<dbReference type="SMART" id="SM00475">
    <property type="entry name" value="53EXOc"/>
    <property type="match status" value="1"/>
</dbReference>
<evidence type="ECO:0000256" key="2">
    <source>
        <dbReference type="ARBA" id="ARBA00022801"/>
    </source>
</evidence>
<dbReference type="Gene3D" id="3.40.50.1010">
    <property type="entry name" value="5'-nuclease"/>
    <property type="match status" value="1"/>
</dbReference>
<evidence type="ECO:0000313" key="7">
    <source>
        <dbReference type="Proteomes" id="UP000030023"/>
    </source>
</evidence>
<dbReference type="EMBL" id="AXCV01000190">
    <property type="protein sequence ID" value="KGO31836.1"/>
    <property type="molecule type" value="Genomic_DNA"/>
</dbReference>
<dbReference type="Pfam" id="PF02739">
    <property type="entry name" value="5_3_exonuc_N"/>
    <property type="match status" value="1"/>
</dbReference>
<keyword evidence="2" id="KW-0378">Hydrolase</keyword>
<gene>
    <name evidence="6" type="ORF">Q757_04740</name>
</gene>
<dbReference type="InterPro" id="IPR002421">
    <property type="entry name" value="5-3_exonuclease"/>
</dbReference>
<dbReference type="PANTHER" id="PTHR42646">
    <property type="entry name" value="FLAP ENDONUCLEASE XNI"/>
    <property type="match status" value="1"/>
</dbReference>
<name>A0ABR4XRP3_9LACO</name>
<sequence>MTKTLLLIDGNSLAFRAFYAMHNQLDRMISHNGLHTNALVAFNNFFDKIVDKLQPDYALVAWDAGKGISTFRGKIFSDYKGGRQTTPPELSEQFPYLRKMVDLHGIHSYELPSFEADDIIGTYAKKAEQAGLLTTIITGDRDLTQLVSDRVLVQVTKKGVTDLDAYTPDFLAKKMGGHQSGTSY</sequence>
<dbReference type="InterPro" id="IPR038969">
    <property type="entry name" value="FEN"/>
</dbReference>
<keyword evidence="7" id="KW-1185">Reference proteome</keyword>
<comment type="caution">
    <text evidence="6">The sequence shown here is derived from an EMBL/GenBank/DDBJ whole genome shotgun (WGS) entry which is preliminary data.</text>
</comment>
<evidence type="ECO:0000259" key="5">
    <source>
        <dbReference type="SMART" id="SM00475"/>
    </source>
</evidence>